<dbReference type="EMBL" id="QXFX01000502">
    <property type="protein sequence ID" value="KAE9113347.1"/>
    <property type="molecule type" value="Genomic_DNA"/>
</dbReference>
<dbReference type="AlphaFoldDB" id="A0A6G0P379"/>
<reference evidence="3 4" key="1">
    <citation type="submission" date="2018-09" db="EMBL/GenBank/DDBJ databases">
        <title>Genomic investigation of the strawberry pathogen Phytophthora fragariae indicates pathogenicity is determined by transcriptional variation in three key races.</title>
        <authorList>
            <person name="Adams T.M."/>
            <person name="Armitage A.D."/>
            <person name="Sobczyk M.K."/>
            <person name="Bates H.J."/>
            <person name="Dunwell J.M."/>
            <person name="Nellist C.F."/>
            <person name="Harrison R.J."/>
        </authorList>
    </citation>
    <scope>NUCLEOTIDE SEQUENCE [LARGE SCALE GENOMIC DNA]</scope>
    <source>
        <strain evidence="2 3">BC-23</strain>
        <strain evidence="1 4">ONT-3</strain>
    </source>
</reference>
<organism evidence="2 3">
    <name type="scientific">Phytophthora fragariae</name>
    <dbReference type="NCBI Taxonomy" id="53985"/>
    <lineage>
        <taxon>Eukaryota</taxon>
        <taxon>Sar</taxon>
        <taxon>Stramenopiles</taxon>
        <taxon>Oomycota</taxon>
        <taxon>Peronosporomycetes</taxon>
        <taxon>Peronosporales</taxon>
        <taxon>Peronosporaceae</taxon>
        <taxon>Phytophthora</taxon>
    </lineage>
</organism>
<gene>
    <name evidence="2" type="ORF">PF004_g9637</name>
    <name evidence="1" type="ORF">PF010_g10120</name>
</gene>
<sequence length="81" mass="9123">MVKQTKVVMSLVGSYTLYGEFWSSCALLRPHGRDVVAQIRKRCGNDAKTGRVDFMTFDLEDVAPKTRKEQEPTKQEPATAC</sequence>
<accession>A0A6G0P379</accession>
<protein>
    <submittedName>
        <fullName evidence="2">Uncharacterized protein</fullName>
    </submittedName>
</protein>
<dbReference type="Proteomes" id="UP000488956">
    <property type="component" value="Unassembled WGS sequence"/>
</dbReference>
<evidence type="ECO:0000313" key="3">
    <source>
        <dbReference type="Proteomes" id="UP000476176"/>
    </source>
</evidence>
<proteinExistence type="predicted"/>
<evidence type="ECO:0000313" key="4">
    <source>
        <dbReference type="Proteomes" id="UP000488956"/>
    </source>
</evidence>
<dbReference type="EMBL" id="QXGC01000478">
    <property type="protein sequence ID" value="KAE9233534.1"/>
    <property type="molecule type" value="Genomic_DNA"/>
</dbReference>
<dbReference type="Proteomes" id="UP000476176">
    <property type="component" value="Unassembled WGS sequence"/>
</dbReference>
<comment type="caution">
    <text evidence="2">The sequence shown here is derived from an EMBL/GenBank/DDBJ whole genome shotgun (WGS) entry which is preliminary data.</text>
</comment>
<evidence type="ECO:0000313" key="2">
    <source>
        <dbReference type="EMBL" id="KAE9233534.1"/>
    </source>
</evidence>
<evidence type="ECO:0000313" key="1">
    <source>
        <dbReference type="EMBL" id="KAE9113347.1"/>
    </source>
</evidence>
<name>A0A6G0P379_9STRA</name>